<organism evidence="1 2">
    <name type="scientific">Gossypium barbadense</name>
    <name type="common">Sea Island cotton</name>
    <name type="synonym">Hibiscus barbadensis</name>
    <dbReference type="NCBI Taxonomy" id="3634"/>
    <lineage>
        <taxon>Eukaryota</taxon>
        <taxon>Viridiplantae</taxon>
        <taxon>Streptophyta</taxon>
        <taxon>Embryophyta</taxon>
        <taxon>Tracheophyta</taxon>
        <taxon>Spermatophyta</taxon>
        <taxon>Magnoliopsida</taxon>
        <taxon>eudicotyledons</taxon>
        <taxon>Gunneridae</taxon>
        <taxon>Pentapetalae</taxon>
        <taxon>rosids</taxon>
        <taxon>malvids</taxon>
        <taxon>Malvales</taxon>
        <taxon>Malvaceae</taxon>
        <taxon>Malvoideae</taxon>
        <taxon>Gossypium</taxon>
    </lineage>
</organism>
<dbReference type="Proteomes" id="UP000239757">
    <property type="component" value="Unassembled WGS sequence"/>
</dbReference>
<evidence type="ECO:0000313" key="1">
    <source>
        <dbReference type="EMBL" id="PPR96194.1"/>
    </source>
</evidence>
<name>A0A2P5WYM5_GOSBA</name>
<dbReference type="OrthoDB" id="10327101at2759"/>
<dbReference type="AlphaFoldDB" id="A0A2P5WYM5"/>
<proteinExistence type="predicted"/>
<evidence type="ECO:0000313" key="2">
    <source>
        <dbReference type="Proteomes" id="UP000239757"/>
    </source>
</evidence>
<protein>
    <submittedName>
        <fullName evidence="1">Uncharacterized protein</fullName>
    </submittedName>
</protein>
<reference evidence="1 2" key="1">
    <citation type="submission" date="2015-01" db="EMBL/GenBank/DDBJ databases">
        <title>Genome of allotetraploid Gossypium barbadense reveals genomic plasticity and fiber elongation in cotton evolution.</title>
        <authorList>
            <person name="Chen X."/>
            <person name="Liu X."/>
            <person name="Zhao B."/>
            <person name="Zheng H."/>
            <person name="Hu Y."/>
            <person name="Lu G."/>
            <person name="Yang C."/>
            <person name="Chen J."/>
            <person name="Shan C."/>
            <person name="Zhang L."/>
            <person name="Zhou Y."/>
            <person name="Wang L."/>
            <person name="Guo W."/>
            <person name="Bai Y."/>
            <person name="Ruan J."/>
            <person name="Shangguan X."/>
            <person name="Mao Y."/>
            <person name="Jiang J."/>
            <person name="Zhu Y."/>
            <person name="Lei J."/>
            <person name="Kang H."/>
            <person name="Chen S."/>
            <person name="He X."/>
            <person name="Wang R."/>
            <person name="Wang Y."/>
            <person name="Chen J."/>
            <person name="Wang L."/>
            <person name="Yu S."/>
            <person name="Wang B."/>
            <person name="Wei J."/>
            <person name="Song S."/>
            <person name="Lu X."/>
            <person name="Gao Z."/>
            <person name="Gu W."/>
            <person name="Deng X."/>
            <person name="Ma D."/>
            <person name="Wang S."/>
            <person name="Liang W."/>
            <person name="Fang L."/>
            <person name="Cai C."/>
            <person name="Zhu X."/>
            <person name="Zhou B."/>
            <person name="Zhang Y."/>
            <person name="Chen Z."/>
            <person name="Xu S."/>
            <person name="Zhu R."/>
            <person name="Wang S."/>
            <person name="Zhang T."/>
            <person name="Zhao G."/>
        </authorList>
    </citation>
    <scope>NUCLEOTIDE SEQUENCE [LARGE SCALE GENOMIC DNA]</scope>
    <source>
        <strain evidence="2">cv. Xinhai21</strain>
        <tissue evidence="1">Leaf</tissue>
    </source>
</reference>
<sequence>MMRVIDLLLAYSKVISRGIGHGSFFGMASLFFGKVLPCCRILPLHSINIVSSHSFSTASFLVTFEIWKVALTIWLRLALYRSVDRMGNPLLKIRLARQRREIDPSGLGPKVPRSYPTREGLKIDQSKQERVSEAAMKALGGTRNVFAFSYLPPALGVEVAQKVGLALLTSIGLLKAIFCRDLRSPYITIDQWLSR</sequence>
<accession>A0A2P5WYM5</accession>
<dbReference type="EMBL" id="KZ666103">
    <property type="protein sequence ID" value="PPR96194.1"/>
    <property type="molecule type" value="Genomic_DNA"/>
</dbReference>
<gene>
    <name evidence="1" type="ORF">GOBAR_AA24476</name>
</gene>